<keyword evidence="3" id="KW-1185">Reference proteome</keyword>
<dbReference type="GO" id="GO:0044550">
    <property type="term" value="P:secondary metabolite biosynthetic process"/>
    <property type="evidence" value="ECO:0007669"/>
    <property type="project" value="TreeGrafter"/>
</dbReference>
<organism evidence="2 3">
    <name type="scientific">Neohortaea acidophila</name>
    <dbReference type="NCBI Taxonomy" id="245834"/>
    <lineage>
        <taxon>Eukaryota</taxon>
        <taxon>Fungi</taxon>
        <taxon>Dikarya</taxon>
        <taxon>Ascomycota</taxon>
        <taxon>Pezizomycotina</taxon>
        <taxon>Dothideomycetes</taxon>
        <taxon>Dothideomycetidae</taxon>
        <taxon>Mycosphaerellales</taxon>
        <taxon>Teratosphaeriaceae</taxon>
        <taxon>Neohortaea</taxon>
    </lineage>
</organism>
<evidence type="ECO:0000313" key="2">
    <source>
        <dbReference type="EMBL" id="KAF2479689.1"/>
    </source>
</evidence>
<keyword evidence="1 2" id="KW-0808">Transferase</keyword>
<dbReference type="PANTHER" id="PTHR31642:SF310">
    <property type="entry name" value="FATTY ALCOHOL:CAFFEOYL-COA ACYLTRANSFERASE"/>
    <property type="match status" value="1"/>
</dbReference>
<evidence type="ECO:0000256" key="1">
    <source>
        <dbReference type="ARBA" id="ARBA00022679"/>
    </source>
</evidence>
<evidence type="ECO:0000313" key="3">
    <source>
        <dbReference type="Proteomes" id="UP000799767"/>
    </source>
</evidence>
<dbReference type="Proteomes" id="UP000799767">
    <property type="component" value="Unassembled WGS sequence"/>
</dbReference>
<dbReference type="AlphaFoldDB" id="A0A6A6PI54"/>
<dbReference type="Gene3D" id="3.30.559.10">
    <property type="entry name" value="Chloramphenicol acetyltransferase-like domain"/>
    <property type="match status" value="2"/>
</dbReference>
<dbReference type="InterPro" id="IPR023213">
    <property type="entry name" value="CAT-like_dom_sf"/>
</dbReference>
<dbReference type="GO" id="GO:0016747">
    <property type="term" value="F:acyltransferase activity, transferring groups other than amino-acyl groups"/>
    <property type="evidence" value="ECO:0007669"/>
    <property type="project" value="TreeGrafter"/>
</dbReference>
<accession>A0A6A6PI54</accession>
<dbReference type="PANTHER" id="PTHR31642">
    <property type="entry name" value="TRICHOTHECENE 3-O-ACETYLTRANSFERASE"/>
    <property type="match status" value="1"/>
</dbReference>
<dbReference type="Pfam" id="PF02458">
    <property type="entry name" value="Transferase"/>
    <property type="match status" value="1"/>
</dbReference>
<sequence>MSFATLAEIGMPPILMDIGRYSSVPEWPTAGEVYPALAIQVNFVKDGLILCFAFHHAVADGGAFTEFVKEFGSGTTDPGNMSPVAPRIGYIAAPADQILPLTSFPEYDSRRAPTRAASTGEATTTTAIFQFSAETVRQLEGAVAAQLKKTIGPDAWASNIACLSSLVWVAVVRARQARLAASDTAKIGIAVNARSVLRLPDDYFGNCIVHTNATASVEELLSADTSANIEGSPSIISIAAVAHAAWKMRQAVKGVNSKYVNDRLTTFSALEDPGEVSRAYEAATDNANTGIDFSSWRDQGADVEFGIPGTCTSKVDVWRKGWSPNEGAYNILPRKGGSKGEACWEVSLGLSKEDMERVVVCEELGSWTTRWVGESLGWFVKGSQPCMEE</sequence>
<proteinExistence type="predicted"/>
<reference evidence="2" key="1">
    <citation type="journal article" date="2020" name="Stud. Mycol.">
        <title>101 Dothideomycetes genomes: a test case for predicting lifestyles and emergence of pathogens.</title>
        <authorList>
            <person name="Haridas S."/>
            <person name="Albert R."/>
            <person name="Binder M."/>
            <person name="Bloem J."/>
            <person name="Labutti K."/>
            <person name="Salamov A."/>
            <person name="Andreopoulos B."/>
            <person name="Baker S."/>
            <person name="Barry K."/>
            <person name="Bills G."/>
            <person name="Bluhm B."/>
            <person name="Cannon C."/>
            <person name="Castanera R."/>
            <person name="Culley D."/>
            <person name="Daum C."/>
            <person name="Ezra D."/>
            <person name="Gonzalez J."/>
            <person name="Henrissat B."/>
            <person name="Kuo A."/>
            <person name="Liang C."/>
            <person name="Lipzen A."/>
            <person name="Lutzoni F."/>
            <person name="Magnuson J."/>
            <person name="Mondo S."/>
            <person name="Nolan M."/>
            <person name="Ohm R."/>
            <person name="Pangilinan J."/>
            <person name="Park H.-J."/>
            <person name="Ramirez L."/>
            <person name="Alfaro M."/>
            <person name="Sun H."/>
            <person name="Tritt A."/>
            <person name="Yoshinaga Y."/>
            <person name="Zwiers L.-H."/>
            <person name="Turgeon B."/>
            <person name="Goodwin S."/>
            <person name="Spatafora J."/>
            <person name="Crous P."/>
            <person name="Grigoriev I."/>
        </authorList>
    </citation>
    <scope>NUCLEOTIDE SEQUENCE</scope>
    <source>
        <strain evidence="2">CBS 113389</strain>
    </source>
</reference>
<dbReference type="EMBL" id="MU001641">
    <property type="protein sequence ID" value="KAF2479689.1"/>
    <property type="molecule type" value="Genomic_DNA"/>
</dbReference>
<dbReference type="InterPro" id="IPR050317">
    <property type="entry name" value="Plant_Fungal_Acyltransferase"/>
</dbReference>
<gene>
    <name evidence="2" type="ORF">BDY17DRAFT_304447</name>
</gene>
<dbReference type="GeneID" id="54475730"/>
<name>A0A6A6PI54_9PEZI</name>
<dbReference type="RefSeq" id="XP_033586259.1">
    <property type="nucleotide sequence ID" value="XM_033734728.1"/>
</dbReference>
<dbReference type="OrthoDB" id="1862401at2759"/>
<protein>
    <submittedName>
        <fullName evidence="2">Transferase family-domain-containing protein</fullName>
    </submittedName>
</protein>